<protein>
    <submittedName>
        <fullName evidence="1">Uncharacterized protein</fullName>
    </submittedName>
</protein>
<gene>
    <name evidence="1" type="ORF">A4R26_32275</name>
</gene>
<accession>A0A1V9EH15</accession>
<reference evidence="2" key="1">
    <citation type="submission" date="2016-04" db="EMBL/GenBank/DDBJ databases">
        <authorList>
            <person name="Chen L."/>
            <person name="Zhuang W."/>
            <person name="Wang G."/>
        </authorList>
    </citation>
    <scope>NUCLEOTIDE SEQUENCE [LARGE SCALE GENOMIC DNA]</scope>
    <source>
        <strain evidence="2">208</strain>
    </source>
</reference>
<comment type="caution">
    <text evidence="1">The sequence shown here is derived from an EMBL/GenBank/DDBJ whole genome shotgun (WGS) entry which is preliminary data.</text>
</comment>
<dbReference type="EMBL" id="LWBP01000255">
    <property type="protein sequence ID" value="OQP45413.1"/>
    <property type="molecule type" value="Genomic_DNA"/>
</dbReference>
<evidence type="ECO:0000313" key="2">
    <source>
        <dbReference type="Proteomes" id="UP000192276"/>
    </source>
</evidence>
<evidence type="ECO:0000313" key="1">
    <source>
        <dbReference type="EMBL" id="OQP45413.1"/>
    </source>
</evidence>
<dbReference type="OrthoDB" id="645824at2"/>
<keyword evidence="2" id="KW-1185">Reference proteome</keyword>
<dbReference type="RefSeq" id="WP_081171685.1">
    <property type="nucleotide sequence ID" value="NZ_LWBP01000255.1"/>
</dbReference>
<dbReference type="CDD" id="cd00093">
    <property type="entry name" value="HTH_XRE"/>
    <property type="match status" value="1"/>
</dbReference>
<name>A0A1V9EH15_9BACT</name>
<sequence>MAENFCMRLFRENNNYSKETVAKVLQMTEEQYEDLESGNTFLKFEIAQKLDSLYKNDTPYCYIFGLQNELLETQKKVFDLLKNQEADKTPCMPDEVEASHDNPDFNNDGSEVDAIQGNSACLDEQDGEPILLLDLVTQDPTLVIMTIFKKWGIDSIHDGLWNWLEAAICNNNSTCELEDTRLQVMTLYKNLLQLVGALYLLNEKSKSQENADNNLPVGLLDEQINQADAVIENFFKEYNLKRFRYLIREWLDAGISSDTGHYEKGYQRSHLLWLAEHLQCLVEAAFHLYS</sequence>
<proteinExistence type="predicted"/>
<dbReference type="InterPro" id="IPR001387">
    <property type="entry name" value="Cro/C1-type_HTH"/>
</dbReference>
<dbReference type="Proteomes" id="UP000192276">
    <property type="component" value="Unassembled WGS sequence"/>
</dbReference>
<dbReference type="AlphaFoldDB" id="A0A1V9EH15"/>
<organism evidence="1 2">
    <name type="scientific">Niastella populi</name>
    <dbReference type="NCBI Taxonomy" id="550983"/>
    <lineage>
        <taxon>Bacteria</taxon>
        <taxon>Pseudomonadati</taxon>
        <taxon>Bacteroidota</taxon>
        <taxon>Chitinophagia</taxon>
        <taxon>Chitinophagales</taxon>
        <taxon>Chitinophagaceae</taxon>
        <taxon>Niastella</taxon>
    </lineage>
</organism>